<keyword evidence="10" id="KW-1185">Reference proteome</keyword>
<evidence type="ECO:0000256" key="4">
    <source>
        <dbReference type="ARBA" id="ARBA00022729"/>
    </source>
</evidence>
<feature type="domain" description="SCP" evidence="8">
    <location>
        <begin position="240"/>
        <end position="368"/>
    </location>
</feature>
<organism evidence="9 10">
    <name type="scientific">Zygosaccharomyces mellis</name>
    <dbReference type="NCBI Taxonomy" id="42258"/>
    <lineage>
        <taxon>Eukaryota</taxon>
        <taxon>Fungi</taxon>
        <taxon>Dikarya</taxon>
        <taxon>Ascomycota</taxon>
        <taxon>Saccharomycotina</taxon>
        <taxon>Saccharomycetes</taxon>
        <taxon>Saccharomycetales</taxon>
        <taxon>Saccharomycetaceae</taxon>
        <taxon>Zygosaccharomyces</taxon>
    </lineage>
</organism>
<dbReference type="GO" id="GO:0015918">
    <property type="term" value="P:sterol transport"/>
    <property type="evidence" value="ECO:0007669"/>
    <property type="project" value="UniProtKB-ARBA"/>
</dbReference>
<evidence type="ECO:0000256" key="1">
    <source>
        <dbReference type="ARBA" id="ARBA00004613"/>
    </source>
</evidence>
<feature type="chain" id="PRO_5020352189" description="SCP domain-containing protein" evidence="7">
    <location>
        <begin position="17"/>
        <end position="378"/>
    </location>
</feature>
<dbReference type="PRINTS" id="PR00837">
    <property type="entry name" value="V5TPXLIKE"/>
</dbReference>
<dbReference type="Gene3D" id="3.40.33.10">
    <property type="entry name" value="CAP"/>
    <property type="match status" value="1"/>
</dbReference>
<dbReference type="CDD" id="cd05384">
    <property type="entry name" value="CAP_PRY1-like"/>
    <property type="match status" value="1"/>
</dbReference>
<dbReference type="Proteomes" id="UP000301737">
    <property type="component" value="Unassembled WGS sequence"/>
</dbReference>
<evidence type="ECO:0000256" key="7">
    <source>
        <dbReference type="SAM" id="SignalP"/>
    </source>
</evidence>
<keyword evidence="3" id="KW-0964">Secreted</keyword>
<dbReference type="SUPFAM" id="SSF55797">
    <property type="entry name" value="PR-1-like"/>
    <property type="match status" value="1"/>
</dbReference>
<dbReference type="PROSITE" id="PS01009">
    <property type="entry name" value="CRISP_1"/>
    <property type="match status" value="1"/>
</dbReference>
<evidence type="ECO:0000256" key="6">
    <source>
        <dbReference type="SAM" id="MobiDB-lite"/>
    </source>
</evidence>
<comment type="subcellular location">
    <subcellularLocation>
        <location evidence="1">Secreted</location>
    </subcellularLocation>
</comment>
<comment type="caution">
    <text evidence="9">The sequence shown here is derived from an EMBL/GenBank/DDBJ whole genome shotgun (WGS) entry which is preliminary data.</text>
</comment>
<dbReference type="GO" id="GO:0015908">
    <property type="term" value="P:fatty acid transport"/>
    <property type="evidence" value="ECO:0007669"/>
    <property type="project" value="UniProtKB-ARBA"/>
</dbReference>
<dbReference type="InterPro" id="IPR035940">
    <property type="entry name" value="CAP_sf"/>
</dbReference>
<keyword evidence="5" id="KW-0445">Lipid transport</keyword>
<dbReference type="AlphaFoldDB" id="A0A4C2EA81"/>
<protein>
    <recommendedName>
        <fullName evidence="8">SCP domain-containing protein</fullName>
    </recommendedName>
</protein>
<dbReference type="InterPro" id="IPR001283">
    <property type="entry name" value="CRISP-related"/>
</dbReference>
<keyword evidence="4 7" id="KW-0732">Signal</keyword>
<dbReference type="InterPro" id="IPR014044">
    <property type="entry name" value="CAP_dom"/>
</dbReference>
<gene>
    <name evidence="9" type="ORF">ZYGM_001588</name>
</gene>
<dbReference type="FunFam" id="3.40.33.10:FF:000012">
    <property type="entry name" value="Secreted protein PRY1"/>
    <property type="match status" value="1"/>
</dbReference>
<dbReference type="GO" id="GO:0005576">
    <property type="term" value="C:extracellular region"/>
    <property type="evidence" value="ECO:0007669"/>
    <property type="project" value="UniProtKB-SubCell"/>
</dbReference>
<feature type="compositionally biased region" description="Low complexity" evidence="6">
    <location>
        <begin position="60"/>
        <end position="239"/>
    </location>
</feature>
<feature type="signal peptide" evidence="7">
    <location>
        <begin position="1"/>
        <end position="16"/>
    </location>
</feature>
<proteinExistence type="inferred from homology"/>
<name>A0A4C2EA81_9SACH</name>
<dbReference type="PANTHER" id="PTHR10334">
    <property type="entry name" value="CYSTEINE-RICH SECRETORY PROTEIN-RELATED"/>
    <property type="match status" value="1"/>
</dbReference>
<feature type="region of interest" description="Disordered" evidence="6">
    <location>
        <begin position="56"/>
        <end position="261"/>
    </location>
</feature>
<evidence type="ECO:0000256" key="2">
    <source>
        <dbReference type="ARBA" id="ARBA00009923"/>
    </source>
</evidence>
<reference evidence="9 10" key="1">
    <citation type="submission" date="2019-01" db="EMBL/GenBank/DDBJ databases">
        <title>Draft Genome Sequencing of Zygosaccharomyces mellis Ca-7.</title>
        <authorList>
            <person name="Shiwa Y."/>
            <person name="Kanesaki Y."/>
            <person name="Ishige T."/>
            <person name="Mura K."/>
            <person name="Hori T."/>
            <person name="Tamura T."/>
        </authorList>
    </citation>
    <scope>NUCLEOTIDE SEQUENCE [LARGE SCALE GENOMIC DNA]</scope>
    <source>
        <strain evidence="9 10">Ca-7</strain>
    </source>
</reference>
<sequence length="378" mass="37916">MLLLQAIVASLGLANAAVVTVTNHVHADALVSVEGLLYVENGQTKTSFITEGGAQPTAASDQVSQSVVSVTSPSDSQTPSASSAPPSGSIAIVTETAGSSPSPSPSPSDSGSAAPQTTSATESASPSVSSSAAPQTTSATESASPSVSSSAAPQTTPATETASVSASGSSAPQTSSSAFASVDAQAASEPSSSSVSVTPSASSSSADTTTLSPSSSQEPSSTSSSAAPSDSSAPSSGSSDFQNTMVDGHNDKRSKHQSTGSLEWDDDLANYAQNYADKYDCSGNLVHSNGPYGENLAVGYDDQGTIDAWYNEIAKYSYSDPVFSEATGHFTQLIWKSSTKVGCGSKQCGGSVGKYIICNYNPAGNFIGEFSENVLPTL</sequence>
<evidence type="ECO:0000256" key="5">
    <source>
        <dbReference type="ARBA" id="ARBA00023055"/>
    </source>
</evidence>
<keyword evidence="5" id="KW-0813">Transport</keyword>
<evidence type="ECO:0000259" key="8">
    <source>
        <dbReference type="SMART" id="SM00198"/>
    </source>
</evidence>
<comment type="similarity">
    <text evidence="2">Belongs to the CRISP family.</text>
</comment>
<evidence type="ECO:0000313" key="10">
    <source>
        <dbReference type="Proteomes" id="UP000301737"/>
    </source>
</evidence>
<dbReference type="OrthoDB" id="337038at2759"/>
<dbReference type="Pfam" id="PF00188">
    <property type="entry name" value="CAP"/>
    <property type="match status" value="1"/>
</dbReference>
<dbReference type="InterPro" id="IPR018244">
    <property type="entry name" value="Allrgn_V5/Tpx1_CS"/>
</dbReference>
<dbReference type="EMBL" id="BIMX01000021">
    <property type="protein sequence ID" value="GCF00714.1"/>
    <property type="molecule type" value="Genomic_DNA"/>
</dbReference>
<accession>A0A4C2EA81</accession>
<evidence type="ECO:0000313" key="9">
    <source>
        <dbReference type="EMBL" id="GCF00714.1"/>
    </source>
</evidence>
<evidence type="ECO:0000256" key="3">
    <source>
        <dbReference type="ARBA" id="ARBA00022525"/>
    </source>
</evidence>
<dbReference type="SMART" id="SM00198">
    <property type="entry name" value="SCP"/>
    <property type="match status" value="1"/>
</dbReference>
<dbReference type="PROSITE" id="PS01010">
    <property type="entry name" value="CRISP_2"/>
    <property type="match status" value="1"/>
</dbReference>